<gene>
    <name evidence="6" type="ORF">ECPE_LOCUS15726</name>
</gene>
<dbReference type="Gene3D" id="3.40.50.720">
    <property type="entry name" value="NAD(P)-binding Rossmann-like Domain"/>
    <property type="match status" value="1"/>
</dbReference>
<feature type="domain" description="THIF-type NAD/FAD binding fold" evidence="5">
    <location>
        <begin position="42"/>
        <end position="155"/>
    </location>
</feature>
<dbReference type="GO" id="GO:0005524">
    <property type="term" value="F:ATP binding"/>
    <property type="evidence" value="ECO:0007669"/>
    <property type="project" value="UniProtKB-UniRule"/>
</dbReference>
<dbReference type="FunFam" id="3.50.50.80:FF:000002">
    <property type="entry name" value="SUMO-activating enzyme subunit 2"/>
    <property type="match status" value="1"/>
</dbReference>
<evidence type="ECO:0000256" key="2">
    <source>
        <dbReference type="ARBA" id="ARBA00022786"/>
    </source>
</evidence>
<dbReference type="GO" id="GO:0005634">
    <property type="term" value="C:nucleus"/>
    <property type="evidence" value="ECO:0007669"/>
    <property type="project" value="TreeGrafter"/>
</dbReference>
<accession>A0A183B940</accession>
<reference evidence="8" key="1">
    <citation type="submission" date="2016-06" db="UniProtKB">
        <authorList>
            <consortium name="WormBaseParasite"/>
        </authorList>
    </citation>
    <scope>IDENTIFICATION</scope>
</reference>
<evidence type="ECO:0000256" key="1">
    <source>
        <dbReference type="ARBA" id="ARBA00022741"/>
    </source>
</evidence>
<organism evidence="8">
    <name type="scientific">Echinostoma caproni</name>
    <dbReference type="NCBI Taxonomy" id="27848"/>
    <lineage>
        <taxon>Eukaryota</taxon>
        <taxon>Metazoa</taxon>
        <taxon>Spiralia</taxon>
        <taxon>Lophotrochozoa</taxon>
        <taxon>Platyhelminthes</taxon>
        <taxon>Trematoda</taxon>
        <taxon>Digenea</taxon>
        <taxon>Plagiorchiida</taxon>
        <taxon>Echinostomata</taxon>
        <taxon>Echinostomatoidea</taxon>
        <taxon>Echinostomatidae</taxon>
        <taxon>Echinostoma</taxon>
    </lineage>
</organism>
<dbReference type="EC" id="6.2.1.64" evidence="4"/>
<dbReference type="Pfam" id="PF00899">
    <property type="entry name" value="ThiF"/>
    <property type="match status" value="1"/>
</dbReference>
<evidence type="ECO:0000256" key="3">
    <source>
        <dbReference type="ARBA" id="ARBA00022840"/>
    </source>
</evidence>
<evidence type="ECO:0000313" key="7">
    <source>
        <dbReference type="Proteomes" id="UP000272942"/>
    </source>
</evidence>
<dbReference type="InterPro" id="IPR000594">
    <property type="entry name" value="ThiF_NAD_FAD-bd"/>
</dbReference>
<protein>
    <recommendedName>
        <fullName evidence="4">NEDD8-activating enzyme E1 catalytic subunit</fullName>
        <ecNumber evidence="4">6.2.1.64</ecNumber>
    </recommendedName>
</protein>
<dbReference type="PANTHER" id="PTHR10953">
    <property type="entry name" value="UBIQUITIN-ACTIVATING ENZYME E1"/>
    <property type="match status" value="1"/>
</dbReference>
<evidence type="ECO:0000259" key="5">
    <source>
        <dbReference type="Pfam" id="PF00899"/>
    </source>
</evidence>
<dbReference type="Proteomes" id="UP000272942">
    <property type="component" value="Unassembled WGS sequence"/>
</dbReference>
<dbReference type="OrthoDB" id="5977743at2759"/>
<name>A0A183B940_9TREM</name>
<keyword evidence="7" id="KW-1185">Reference proteome</keyword>
<keyword evidence="3 4" id="KW-0067">ATP-binding</keyword>
<comment type="similarity">
    <text evidence="4">Belongs to the ubiquitin-activating E1 family. UBA3 subfamily.</text>
</comment>
<dbReference type="GO" id="GO:0019781">
    <property type="term" value="F:NEDD8 activating enzyme activity"/>
    <property type="evidence" value="ECO:0007669"/>
    <property type="project" value="UniProtKB-UniRule"/>
</dbReference>
<evidence type="ECO:0000256" key="4">
    <source>
        <dbReference type="RuleBase" id="RU368009"/>
    </source>
</evidence>
<dbReference type="WBParaSite" id="ECPE_0001576501-mRNA-1">
    <property type="protein sequence ID" value="ECPE_0001576501-mRNA-1"/>
    <property type="gene ID" value="ECPE_0001576501"/>
</dbReference>
<comment type="function">
    <text evidence="4">Catalytic subunit of the dimeric E1 enzyme, which activates NEDD8.</text>
</comment>
<keyword evidence="2 4" id="KW-0833">Ubl conjugation pathway</keyword>
<evidence type="ECO:0000313" key="8">
    <source>
        <dbReference type="WBParaSite" id="ECPE_0001576501-mRNA-1"/>
    </source>
</evidence>
<evidence type="ECO:0000313" key="6">
    <source>
        <dbReference type="EMBL" id="VDP92998.1"/>
    </source>
</evidence>
<dbReference type="GO" id="GO:0005737">
    <property type="term" value="C:cytoplasm"/>
    <property type="evidence" value="ECO:0007669"/>
    <property type="project" value="TreeGrafter"/>
</dbReference>
<reference evidence="6 7" key="2">
    <citation type="submission" date="2018-11" db="EMBL/GenBank/DDBJ databases">
        <authorList>
            <consortium name="Pathogen Informatics"/>
        </authorList>
    </citation>
    <scope>NUCLEOTIDE SEQUENCE [LARGE SCALE GENOMIC DNA]</scope>
    <source>
        <strain evidence="6 7">Egypt</strain>
    </source>
</reference>
<comment type="pathway">
    <text evidence="4">Protein modification; protein neddylation.</text>
</comment>
<dbReference type="SUPFAM" id="SSF69572">
    <property type="entry name" value="Activating enzymes of the ubiquitin-like proteins"/>
    <property type="match status" value="1"/>
</dbReference>
<sequence length="246" mass="27999">MHMCSATSTNRWRGLRCLLERVGPFQRPDFQPSDELLQMLQEHVKILIVGAGGLGCELLKDLALMGFTNIDVIDMDTIDVSNLNRQFLFRPHDVGKPKAEVAARYIMQRVPSCKVNPHFKKLQDFSEDFYRQFNVVVCGLDSVDARRWINALLVNVPVFIFRETLLESKAPVRVPQETLRRFGLPRSMSCLKVLGIHLENPLSHLFSSSSSCLHHSWDITQRSTSKASNQKLTDFETQISSSLGRI</sequence>
<dbReference type="AlphaFoldDB" id="A0A183B940"/>
<keyword evidence="4" id="KW-0436">Ligase</keyword>
<dbReference type="InterPro" id="IPR045886">
    <property type="entry name" value="ThiF/MoeB/HesA"/>
</dbReference>
<comment type="catalytic activity">
    <reaction evidence="4">
        <text>ATP + [NEDD8 protein] + [E1 NEDD8-activating enzyme]-L-cysteine = AMP + diphosphate + [E1 NEDD8-activating enzyme]-S-[NEDD8 protein]-yl-L-cysteine.</text>
        <dbReference type="EC" id="6.2.1.64"/>
    </reaction>
</comment>
<proteinExistence type="inferred from homology"/>
<dbReference type="UniPathway" id="UPA00885"/>
<keyword evidence="1 4" id="KW-0547">Nucleotide-binding</keyword>
<dbReference type="EMBL" id="UZAN01061574">
    <property type="protein sequence ID" value="VDP92998.1"/>
    <property type="molecule type" value="Genomic_DNA"/>
</dbReference>
<dbReference type="InterPro" id="IPR035985">
    <property type="entry name" value="Ubiquitin-activating_enz"/>
</dbReference>
<dbReference type="GO" id="GO:0045116">
    <property type="term" value="P:protein neddylation"/>
    <property type="evidence" value="ECO:0007669"/>
    <property type="project" value="UniProtKB-UniRule"/>
</dbReference>
<dbReference type="PANTHER" id="PTHR10953:SF6">
    <property type="entry name" value="NEDD8-ACTIVATING ENZYME E1 CATALYTIC SUBUNIT"/>
    <property type="match status" value="1"/>
</dbReference>